<dbReference type="eggNOG" id="COG4209">
    <property type="taxonomic scope" value="Bacteria"/>
</dbReference>
<dbReference type="InterPro" id="IPR035906">
    <property type="entry name" value="MetI-like_sf"/>
</dbReference>
<dbReference type="RefSeq" id="WP_013780353.1">
    <property type="nucleotide sequence ID" value="NC_015520.1"/>
</dbReference>
<dbReference type="KEGG" id="mas:Mahau_0722"/>
<dbReference type="Pfam" id="PF00528">
    <property type="entry name" value="BPD_transp_1"/>
    <property type="match status" value="1"/>
</dbReference>
<evidence type="ECO:0000259" key="6">
    <source>
        <dbReference type="PROSITE" id="PS50928"/>
    </source>
</evidence>
<dbReference type="HOGENOM" id="CLU_016047_0_1_9"/>
<feature type="transmembrane region" description="Helical" evidence="5">
    <location>
        <begin position="34"/>
        <end position="52"/>
    </location>
</feature>
<dbReference type="InterPro" id="IPR000515">
    <property type="entry name" value="MetI-like"/>
</dbReference>
<dbReference type="GO" id="GO:0005886">
    <property type="term" value="C:plasma membrane"/>
    <property type="evidence" value="ECO:0007669"/>
    <property type="project" value="UniProtKB-SubCell"/>
</dbReference>
<keyword evidence="2 5" id="KW-0812">Transmembrane</keyword>
<evidence type="ECO:0000256" key="3">
    <source>
        <dbReference type="ARBA" id="ARBA00022989"/>
    </source>
</evidence>
<evidence type="ECO:0000313" key="7">
    <source>
        <dbReference type="EMBL" id="AEE95923.1"/>
    </source>
</evidence>
<reference evidence="8" key="1">
    <citation type="submission" date="2010-11" db="EMBL/GenBank/DDBJ databases">
        <title>The complete genome of Mahella australiensis DSM 15567.</title>
        <authorList>
            <consortium name="US DOE Joint Genome Institute (JGI-PGF)"/>
            <person name="Lucas S."/>
            <person name="Copeland A."/>
            <person name="Lapidus A."/>
            <person name="Bruce D."/>
            <person name="Goodwin L."/>
            <person name="Pitluck S."/>
            <person name="Kyrpides N."/>
            <person name="Mavromatis K."/>
            <person name="Pagani I."/>
            <person name="Ivanova N."/>
            <person name="Teshima H."/>
            <person name="Brettin T."/>
            <person name="Detter J.C."/>
            <person name="Han C."/>
            <person name="Tapia R."/>
            <person name="Land M."/>
            <person name="Hauser L."/>
            <person name="Markowitz V."/>
            <person name="Cheng J.-F."/>
            <person name="Hugenholtz P."/>
            <person name="Woyke T."/>
            <person name="Wu D."/>
            <person name="Spring S."/>
            <person name="Pukall R."/>
            <person name="Steenblock K."/>
            <person name="Schneider S."/>
            <person name="Klenk H.-P."/>
            <person name="Eisen J.A."/>
        </authorList>
    </citation>
    <scope>NUCLEOTIDE SEQUENCE [LARGE SCALE GENOMIC DNA]</scope>
    <source>
        <strain evidence="8">DSM 15567 / CIP 107919 / 50-1 BON</strain>
    </source>
</reference>
<evidence type="ECO:0000256" key="1">
    <source>
        <dbReference type="ARBA" id="ARBA00004141"/>
    </source>
</evidence>
<dbReference type="Proteomes" id="UP000008457">
    <property type="component" value="Chromosome"/>
</dbReference>
<keyword evidence="3 5" id="KW-1133">Transmembrane helix</keyword>
<dbReference type="SUPFAM" id="SSF161098">
    <property type="entry name" value="MetI-like"/>
    <property type="match status" value="1"/>
</dbReference>
<dbReference type="PANTHER" id="PTHR43496">
    <property type="entry name" value="PROTEIN LPLB"/>
    <property type="match status" value="1"/>
</dbReference>
<feature type="transmembrane region" description="Helical" evidence="5">
    <location>
        <begin position="134"/>
        <end position="154"/>
    </location>
</feature>
<sequence length="323" mass="36956">MSKQQDIAIAQKAVPSNKTNSWQSFVRYFMQNKWLYILLIPGMAFFIIFNYIPMYGIVIAFKDFDVVKGIGASPWIGLENFRYLFKSQDFYEVFRNSLLISLYRLIWGFPAPILLAIMLNEVKNITFKRTVQTIVYLPHFISWVVIAGIVFNFLSPSNGIINYIITEVFGGKAIPFLQKPEYFRSIIVISDIWKETGWGTIIYLAAMAGIDPELYEAAIMDGASRMQRIRYITLPGIIGTITVLFILRMGSVLRNGFEQIFLLYNPLVYEVADVFETYTYRVGLLEGRFSYSTAVGIFQSVIGLILILTTNKLAKKYGEGGLW</sequence>
<comment type="similarity">
    <text evidence="5">Belongs to the binding-protein-dependent transport system permease family.</text>
</comment>
<dbReference type="PROSITE" id="PS50928">
    <property type="entry name" value="ABC_TM1"/>
    <property type="match status" value="1"/>
</dbReference>
<dbReference type="AlphaFoldDB" id="F4A120"/>
<feature type="domain" description="ABC transmembrane type-1" evidence="6">
    <location>
        <begin position="94"/>
        <end position="310"/>
    </location>
</feature>
<feature type="transmembrane region" description="Helical" evidence="5">
    <location>
        <begin position="229"/>
        <end position="247"/>
    </location>
</feature>
<dbReference type="GO" id="GO:0055085">
    <property type="term" value="P:transmembrane transport"/>
    <property type="evidence" value="ECO:0007669"/>
    <property type="project" value="InterPro"/>
</dbReference>
<evidence type="ECO:0000256" key="5">
    <source>
        <dbReference type="RuleBase" id="RU363032"/>
    </source>
</evidence>
<keyword evidence="5" id="KW-0813">Transport</keyword>
<proteinExistence type="inferred from homology"/>
<dbReference type="CDD" id="cd06261">
    <property type="entry name" value="TM_PBP2"/>
    <property type="match status" value="1"/>
</dbReference>
<organism evidence="7 8">
    <name type="scientific">Mahella australiensis (strain DSM 15567 / CIP 107919 / 50-1 BON)</name>
    <dbReference type="NCBI Taxonomy" id="697281"/>
    <lineage>
        <taxon>Bacteria</taxon>
        <taxon>Bacillati</taxon>
        <taxon>Bacillota</taxon>
        <taxon>Clostridia</taxon>
        <taxon>Thermoanaerobacterales</taxon>
        <taxon>Thermoanaerobacterales Family IV. Incertae Sedis</taxon>
        <taxon>Mahella</taxon>
    </lineage>
</organism>
<dbReference type="EMBL" id="CP002360">
    <property type="protein sequence ID" value="AEE95923.1"/>
    <property type="molecule type" value="Genomic_DNA"/>
</dbReference>
<keyword evidence="4 5" id="KW-0472">Membrane</keyword>
<comment type="subcellular location">
    <subcellularLocation>
        <location evidence="5">Cell membrane</location>
        <topology evidence="5">Multi-pass membrane protein</topology>
    </subcellularLocation>
    <subcellularLocation>
        <location evidence="1">Membrane</location>
        <topology evidence="1">Multi-pass membrane protein</topology>
    </subcellularLocation>
</comment>
<feature type="transmembrane region" description="Helical" evidence="5">
    <location>
        <begin position="102"/>
        <end position="122"/>
    </location>
</feature>
<protein>
    <submittedName>
        <fullName evidence="7">Carbohydrate ABC transporter membrane protein 1, CUT1 family</fullName>
    </submittedName>
</protein>
<reference evidence="7 8" key="2">
    <citation type="journal article" date="2011" name="Stand. Genomic Sci.">
        <title>Complete genome sequence of Mahella australiensis type strain (50-1 BON).</title>
        <authorList>
            <person name="Sikorski J."/>
            <person name="Teshima H."/>
            <person name="Nolan M."/>
            <person name="Lucas S."/>
            <person name="Hammon N."/>
            <person name="Deshpande S."/>
            <person name="Cheng J.F."/>
            <person name="Pitluck S."/>
            <person name="Liolios K."/>
            <person name="Pagani I."/>
            <person name="Ivanova N."/>
            <person name="Huntemann M."/>
            <person name="Mavromatis K."/>
            <person name="Ovchinikova G."/>
            <person name="Pati A."/>
            <person name="Tapia R."/>
            <person name="Han C."/>
            <person name="Goodwin L."/>
            <person name="Chen A."/>
            <person name="Palaniappan K."/>
            <person name="Land M."/>
            <person name="Hauser L."/>
            <person name="Ngatchou-Djao O.D."/>
            <person name="Rohde M."/>
            <person name="Pukall R."/>
            <person name="Spring S."/>
            <person name="Abt B."/>
            <person name="Goker M."/>
            <person name="Detter J.C."/>
            <person name="Woyke T."/>
            <person name="Bristow J."/>
            <person name="Markowitz V."/>
            <person name="Hugenholtz P."/>
            <person name="Eisen J.A."/>
            <person name="Kyrpides N.C."/>
            <person name="Klenk H.P."/>
            <person name="Lapidus A."/>
        </authorList>
    </citation>
    <scope>NUCLEOTIDE SEQUENCE [LARGE SCALE GENOMIC DNA]</scope>
    <source>
        <strain evidence="8">DSM 15567 / CIP 107919 / 50-1 BON</strain>
    </source>
</reference>
<evidence type="ECO:0000313" key="8">
    <source>
        <dbReference type="Proteomes" id="UP000008457"/>
    </source>
</evidence>
<evidence type="ECO:0000256" key="2">
    <source>
        <dbReference type="ARBA" id="ARBA00022692"/>
    </source>
</evidence>
<dbReference type="OrthoDB" id="384651at2"/>
<accession>F4A120</accession>
<gene>
    <name evidence="7" type="ordered locus">Mahau_0722</name>
</gene>
<dbReference type="PANTHER" id="PTHR43496:SF1">
    <property type="entry name" value="POLYGALACTURONAN_RHAMNOGALACTURONAN TRANSPORT SYSTEM PERMEASE PROTEIN YTEP"/>
    <property type="match status" value="1"/>
</dbReference>
<evidence type="ECO:0000256" key="4">
    <source>
        <dbReference type="ARBA" id="ARBA00023136"/>
    </source>
</evidence>
<name>F4A120_MAHA5</name>
<dbReference type="STRING" id="697281.Mahau_0722"/>
<feature type="transmembrane region" description="Helical" evidence="5">
    <location>
        <begin position="289"/>
        <end position="308"/>
    </location>
</feature>
<keyword evidence="8" id="KW-1185">Reference proteome</keyword>
<dbReference type="Gene3D" id="1.10.3720.10">
    <property type="entry name" value="MetI-like"/>
    <property type="match status" value="1"/>
</dbReference>